<proteinExistence type="predicted"/>
<dbReference type="Proteomes" id="UP000886653">
    <property type="component" value="Unassembled WGS sequence"/>
</dbReference>
<name>A0A9P6NFW0_9BASI</name>
<sequence>MKNRVCICLCELFFINTIALVPESLNVWNLSIREIQNQATASAFAFANYSSSSWPSCSSGVPPCKHFSTIALVSESLNIWNLSIRAIQKQARSRLGAEAIKSNQLGLNTHPFDTVLYHLKSQPGQI</sequence>
<dbReference type="AlphaFoldDB" id="A0A9P6NFW0"/>
<dbReference type="EMBL" id="MU167288">
    <property type="protein sequence ID" value="KAG0144837.1"/>
    <property type="molecule type" value="Genomic_DNA"/>
</dbReference>
<comment type="caution">
    <text evidence="2">The sequence shown here is derived from an EMBL/GenBank/DDBJ whole genome shotgun (WGS) entry which is preliminary data.</text>
</comment>
<organism evidence="2 3">
    <name type="scientific">Cronartium quercuum f. sp. fusiforme G11</name>
    <dbReference type="NCBI Taxonomy" id="708437"/>
    <lineage>
        <taxon>Eukaryota</taxon>
        <taxon>Fungi</taxon>
        <taxon>Dikarya</taxon>
        <taxon>Basidiomycota</taxon>
        <taxon>Pucciniomycotina</taxon>
        <taxon>Pucciniomycetes</taxon>
        <taxon>Pucciniales</taxon>
        <taxon>Coleosporiaceae</taxon>
        <taxon>Cronartium</taxon>
    </lineage>
</organism>
<gene>
    <name evidence="2" type="ORF">CROQUDRAFT_94634</name>
</gene>
<evidence type="ECO:0000313" key="3">
    <source>
        <dbReference type="Proteomes" id="UP000886653"/>
    </source>
</evidence>
<accession>A0A9P6NFW0</accession>
<keyword evidence="3" id="KW-1185">Reference proteome</keyword>
<keyword evidence="1" id="KW-0732">Signal</keyword>
<evidence type="ECO:0000256" key="1">
    <source>
        <dbReference type="SAM" id="SignalP"/>
    </source>
</evidence>
<protein>
    <submittedName>
        <fullName evidence="2">Uncharacterized protein</fullName>
    </submittedName>
</protein>
<evidence type="ECO:0000313" key="2">
    <source>
        <dbReference type="EMBL" id="KAG0144837.1"/>
    </source>
</evidence>
<feature type="chain" id="PRO_5040481461" evidence="1">
    <location>
        <begin position="20"/>
        <end position="126"/>
    </location>
</feature>
<feature type="signal peptide" evidence="1">
    <location>
        <begin position="1"/>
        <end position="19"/>
    </location>
</feature>
<reference evidence="2" key="1">
    <citation type="submission" date="2013-11" db="EMBL/GenBank/DDBJ databases">
        <title>Genome sequence of the fusiform rust pathogen reveals effectors for host alternation and coevolution with pine.</title>
        <authorList>
            <consortium name="DOE Joint Genome Institute"/>
            <person name="Smith K."/>
            <person name="Pendleton A."/>
            <person name="Kubisiak T."/>
            <person name="Anderson C."/>
            <person name="Salamov A."/>
            <person name="Aerts A."/>
            <person name="Riley R."/>
            <person name="Clum A."/>
            <person name="Lindquist E."/>
            <person name="Ence D."/>
            <person name="Campbell M."/>
            <person name="Kronenberg Z."/>
            <person name="Feau N."/>
            <person name="Dhillon B."/>
            <person name="Hamelin R."/>
            <person name="Burleigh J."/>
            <person name="Smith J."/>
            <person name="Yandell M."/>
            <person name="Nelson C."/>
            <person name="Grigoriev I."/>
            <person name="Davis J."/>
        </authorList>
    </citation>
    <scope>NUCLEOTIDE SEQUENCE</scope>
    <source>
        <strain evidence="2">G11</strain>
    </source>
</reference>